<evidence type="ECO:0000313" key="2">
    <source>
        <dbReference type="EMBL" id="GAG62748.1"/>
    </source>
</evidence>
<dbReference type="PANTHER" id="PTHR11124">
    <property type="entry name" value="VACUOLAR SORTING PROTEIN VPS29"/>
    <property type="match status" value="1"/>
</dbReference>
<comment type="caution">
    <text evidence="2">The sequence shown here is derived from an EMBL/GenBank/DDBJ whole genome shotgun (WGS) entry which is preliminary data.</text>
</comment>
<gene>
    <name evidence="2" type="ORF">S01H4_17559</name>
</gene>
<organism evidence="2">
    <name type="scientific">marine sediment metagenome</name>
    <dbReference type="NCBI Taxonomy" id="412755"/>
    <lineage>
        <taxon>unclassified sequences</taxon>
        <taxon>metagenomes</taxon>
        <taxon>ecological metagenomes</taxon>
    </lineage>
</organism>
<sequence>MIKILVIGDSHIPRRAKSIPIQICDILEKSVLNGKFDYTLFTGDVINAPRFMEYLKTITKTELLVVIGNMDYYGGNVNAPLYQHINISLETKENIAIGLTHGHQINPRGDHAQLGFLAIDNNYNILISGHTHKEEIFLTKDGVLLVNPGSVTGAWSFVASQNPSIIVLILDEKTGEIDVFMRYYEIKSSELREKKFSFIFKNETMHKY</sequence>
<evidence type="ECO:0000259" key="1">
    <source>
        <dbReference type="Pfam" id="PF12850"/>
    </source>
</evidence>
<protein>
    <recommendedName>
        <fullName evidence="1">Calcineurin-like phosphoesterase domain-containing protein</fullName>
    </recommendedName>
</protein>
<name>X0ZQM1_9ZZZZ</name>
<dbReference type="InterPro" id="IPR000979">
    <property type="entry name" value="Phosphodiesterase_MJ0936/Vps29"/>
</dbReference>
<feature type="domain" description="Calcineurin-like phosphoesterase" evidence="1">
    <location>
        <begin position="3"/>
        <end position="158"/>
    </location>
</feature>
<dbReference type="InterPro" id="IPR024654">
    <property type="entry name" value="Calcineurin-like_PHP_lpxH"/>
</dbReference>
<accession>X0ZQM1</accession>
<reference evidence="2" key="1">
    <citation type="journal article" date="2014" name="Front. Microbiol.">
        <title>High frequency of phylogenetically diverse reductive dehalogenase-homologous genes in deep subseafloor sedimentary metagenomes.</title>
        <authorList>
            <person name="Kawai M."/>
            <person name="Futagami T."/>
            <person name="Toyoda A."/>
            <person name="Takaki Y."/>
            <person name="Nishi S."/>
            <person name="Hori S."/>
            <person name="Arai W."/>
            <person name="Tsubouchi T."/>
            <person name="Morono Y."/>
            <person name="Uchiyama I."/>
            <person name="Ito T."/>
            <person name="Fujiyama A."/>
            <person name="Inagaki F."/>
            <person name="Takami H."/>
        </authorList>
    </citation>
    <scope>NUCLEOTIDE SEQUENCE</scope>
    <source>
        <strain evidence="2">Expedition CK06-06</strain>
    </source>
</reference>
<dbReference type="Pfam" id="PF12850">
    <property type="entry name" value="Metallophos_2"/>
    <property type="match status" value="1"/>
</dbReference>
<dbReference type="AlphaFoldDB" id="X0ZQM1"/>
<dbReference type="Gene3D" id="3.60.21.10">
    <property type="match status" value="1"/>
</dbReference>
<dbReference type="NCBIfam" id="TIGR00040">
    <property type="entry name" value="yfcE"/>
    <property type="match status" value="1"/>
</dbReference>
<dbReference type="EMBL" id="BART01007745">
    <property type="protein sequence ID" value="GAG62748.1"/>
    <property type="molecule type" value="Genomic_DNA"/>
</dbReference>
<dbReference type="InterPro" id="IPR029052">
    <property type="entry name" value="Metallo-depent_PP-like"/>
</dbReference>
<proteinExistence type="predicted"/>
<dbReference type="SUPFAM" id="SSF56300">
    <property type="entry name" value="Metallo-dependent phosphatases"/>
    <property type="match status" value="1"/>
</dbReference>